<reference evidence="2" key="2">
    <citation type="submission" date="2020-09" db="EMBL/GenBank/DDBJ databases">
        <authorList>
            <person name="Sun Q."/>
            <person name="Zhou Y."/>
        </authorList>
    </citation>
    <scope>NUCLEOTIDE SEQUENCE</scope>
    <source>
        <strain evidence="2">CGMCC 1.15178</strain>
    </source>
</reference>
<dbReference type="SMART" id="SM00710">
    <property type="entry name" value="PbH1"/>
    <property type="match status" value="7"/>
</dbReference>
<dbReference type="RefSeq" id="WP_188993451.1">
    <property type="nucleotide sequence ID" value="NZ_BMHP01000002.1"/>
</dbReference>
<dbReference type="InterPro" id="IPR011050">
    <property type="entry name" value="Pectin_lyase_fold/virulence"/>
</dbReference>
<sequence>MVEKSLNMGLNLWDNGENVNPADLSYNFREIEQEFVHRGLNIFWENADPAGIRDSAAAISLILAEETDGIIIPKGVYLLKSSLTVPDTKKLIFQRGARLKPASGKTLTVNGAVQAQPDDWIFDLSAGGSIAGDMKADALFPHWFGSVDPSSLQRALNAFAASKVAVSIIKDKNVVNTLTLSSQTTLFSNSRSKITITNSNVPGDLRVNGSDIEVNNVEVQGSSPQSIYFSGSPKRIRLARIKINTTGHGMQISTPSTEDICLSESTITAEKYGILLNSGAKQGKYLRIVNNSIYSRTSDAIELNASGTLSGSEYEGFRQVFITGNRLSADEYGTSGQAGFAIGIANTREVIVMGNISEKSRLEALHIEGDQQNLMVIGNIFNGCTGDGCRIKNSSAAQSPTITNNSFVKKNLTRTGSGIHRLYDPLGSLECNLASNYIRGFDRGIWIDGPSACHVEGTLIEGCNTGIYLGDTAKVIGSLLVKDCPTLVTAKNGAIVEKVVALTVPQSVMSYIGTSGKLGATLKNLVAFTSPVTTVAGSTNLLNLFALPSLLQIKLVCRINAGSSRLILSGDVTWDGTTLTMNNMIKRQSGSILLGYSGSAPLVNNNGSLALNMYTTSSLAAVTVNYDFTGMYYVEN</sequence>
<organism evidence="2 3">
    <name type="scientific">Paenibacillus nasutitermitis</name>
    <dbReference type="NCBI Taxonomy" id="1652958"/>
    <lineage>
        <taxon>Bacteria</taxon>
        <taxon>Bacillati</taxon>
        <taxon>Bacillota</taxon>
        <taxon>Bacilli</taxon>
        <taxon>Bacillales</taxon>
        <taxon>Paenibacillaceae</taxon>
        <taxon>Paenibacillus</taxon>
    </lineage>
</organism>
<feature type="domain" description="Right handed beta helix" evidence="1">
    <location>
        <begin position="280"/>
        <end position="411"/>
    </location>
</feature>
<protein>
    <recommendedName>
        <fullName evidence="1">Right handed beta helix domain-containing protein</fullName>
    </recommendedName>
</protein>
<dbReference type="SUPFAM" id="SSF51126">
    <property type="entry name" value="Pectin lyase-like"/>
    <property type="match status" value="1"/>
</dbReference>
<reference evidence="2" key="1">
    <citation type="journal article" date="2014" name="Int. J. Syst. Evol. Microbiol.">
        <title>Complete genome sequence of Corynebacterium casei LMG S-19264T (=DSM 44701T), isolated from a smear-ripened cheese.</title>
        <authorList>
            <consortium name="US DOE Joint Genome Institute (JGI-PGF)"/>
            <person name="Walter F."/>
            <person name="Albersmeier A."/>
            <person name="Kalinowski J."/>
            <person name="Ruckert C."/>
        </authorList>
    </citation>
    <scope>NUCLEOTIDE SEQUENCE</scope>
    <source>
        <strain evidence="2">CGMCC 1.15178</strain>
    </source>
</reference>
<dbReference type="InterPro" id="IPR006626">
    <property type="entry name" value="PbH1"/>
</dbReference>
<proteinExistence type="predicted"/>
<name>A0A917DWQ5_9BACL</name>
<dbReference type="Proteomes" id="UP000612456">
    <property type="component" value="Unassembled WGS sequence"/>
</dbReference>
<accession>A0A917DWQ5</accession>
<dbReference type="InterPro" id="IPR012334">
    <property type="entry name" value="Pectin_lyas_fold"/>
</dbReference>
<evidence type="ECO:0000259" key="1">
    <source>
        <dbReference type="Pfam" id="PF13229"/>
    </source>
</evidence>
<keyword evidence="3" id="KW-1185">Reference proteome</keyword>
<evidence type="ECO:0000313" key="3">
    <source>
        <dbReference type="Proteomes" id="UP000612456"/>
    </source>
</evidence>
<gene>
    <name evidence="2" type="ORF">GCM10010911_37590</name>
</gene>
<dbReference type="AlphaFoldDB" id="A0A917DWQ5"/>
<dbReference type="EMBL" id="BMHP01000002">
    <property type="protein sequence ID" value="GGD76048.1"/>
    <property type="molecule type" value="Genomic_DNA"/>
</dbReference>
<dbReference type="Gene3D" id="2.160.20.10">
    <property type="entry name" value="Single-stranded right-handed beta-helix, Pectin lyase-like"/>
    <property type="match status" value="1"/>
</dbReference>
<evidence type="ECO:0000313" key="2">
    <source>
        <dbReference type="EMBL" id="GGD76048.1"/>
    </source>
</evidence>
<dbReference type="InterPro" id="IPR039448">
    <property type="entry name" value="Beta_helix"/>
</dbReference>
<comment type="caution">
    <text evidence="2">The sequence shown here is derived from an EMBL/GenBank/DDBJ whole genome shotgun (WGS) entry which is preliminary data.</text>
</comment>
<dbReference type="Pfam" id="PF13229">
    <property type="entry name" value="Beta_helix"/>
    <property type="match status" value="1"/>
</dbReference>